<evidence type="ECO:0000256" key="6">
    <source>
        <dbReference type="ARBA" id="ARBA00023040"/>
    </source>
</evidence>
<keyword evidence="13" id="KW-1185">Reference proteome</keyword>
<evidence type="ECO:0000256" key="9">
    <source>
        <dbReference type="ARBA" id="ARBA00023224"/>
    </source>
</evidence>
<dbReference type="OrthoDB" id="2749455at2759"/>
<proteinExistence type="inferred from homology"/>
<evidence type="ECO:0000256" key="8">
    <source>
        <dbReference type="ARBA" id="ARBA00023170"/>
    </source>
</evidence>
<feature type="transmembrane region" description="Helical" evidence="11">
    <location>
        <begin position="38"/>
        <end position="58"/>
    </location>
</feature>
<dbReference type="GO" id="GO:0004934">
    <property type="term" value="F:mating-type alpha-factor pheromone receptor activity"/>
    <property type="evidence" value="ECO:0007669"/>
    <property type="project" value="InterPro"/>
</dbReference>
<feature type="transmembrane region" description="Helical" evidence="11">
    <location>
        <begin position="169"/>
        <end position="189"/>
    </location>
</feature>
<evidence type="ECO:0000256" key="1">
    <source>
        <dbReference type="ARBA" id="ARBA00004141"/>
    </source>
</evidence>
<evidence type="ECO:0000256" key="3">
    <source>
        <dbReference type="ARBA" id="ARBA00022507"/>
    </source>
</evidence>
<feature type="transmembrane region" description="Helical" evidence="11">
    <location>
        <begin position="118"/>
        <end position="139"/>
    </location>
</feature>
<dbReference type="PANTHER" id="PTHR28097:SF1">
    <property type="entry name" value="PHEROMONE A FACTOR RECEPTOR"/>
    <property type="match status" value="1"/>
</dbReference>
<keyword evidence="4 11" id="KW-0812">Transmembrane</keyword>
<protein>
    <submittedName>
        <fullName evidence="12">Uncharacterized protein</fullName>
    </submittedName>
</protein>
<feature type="transmembrane region" description="Helical" evidence="11">
    <location>
        <begin position="278"/>
        <end position="296"/>
    </location>
</feature>
<evidence type="ECO:0000256" key="10">
    <source>
        <dbReference type="SAM" id="MobiDB-lite"/>
    </source>
</evidence>
<feature type="transmembrane region" description="Helical" evidence="11">
    <location>
        <begin position="12"/>
        <end position="31"/>
    </location>
</feature>
<comment type="subcellular location">
    <subcellularLocation>
        <location evidence="1">Membrane</location>
        <topology evidence="1">Multi-pass membrane protein</topology>
    </subcellularLocation>
</comment>
<evidence type="ECO:0000256" key="4">
    <source>
        <dbReference type="ARBA" id="ARBA00022692"/>
    </source>
</evidence>
<keyword evidence="9" id="KW-0807">Transducer</keyword>
<evidence type="ECO:0000256" key="2">
    <source>
        <dbReference type="ARBA" id="ARBA00011085"/>
    </source>
</evidence>
<reference evidence="12 13" key="1">
    <citation type="journal article" date="2015" name="Sci. Rep.">
        <title>Chromosome-level genome map provides insights into diverse defense mechanisms in the medicinal fungus Ganoderma sinense.</title>
        <authorList>
            <person name="Zhu Y."/>
            <person name="Xu J."/>
            <person name="Sun C."/>
            <person name="Zhou S."/>
            <person name="Xu H."/>
            <person name="Nelson D.R."/>
            <person name="Qian J."/>
            <person name="Song J."/>
            <person name="Luo H."/>
            <person name="Xiang L."/>
            <person name="Li Y."/>
            <person name="Xu Z."/>
            <person name="Ji A."/>
            <person name="Wang L."/>
            <person name="Lu S."/>
            <person name="Hayward A."/>
            <person name="Sun W."/>
            <person name="Li X."/>
            <person name="Schwartz D.C."/>
            <person name="Wang Y."/>
            <person name="Chen S."/>
        </authorList>
    </citation>
    <scope>NUCLEOTIDE SEQUENCE [LARGE SCALE GENOMIC DNA]</scope>
    <source>
        <strain evidence="12 13">ZZ0214-1</strain>
    </source>
</reference>
<gene>
    <name evidence="12" type="ORF">GSI_11871</name>
</gene>
<dbReference type="GO" id="GO:0005886">
    <property type="term" value="C:plasma membrane"/>
    <property type="evidence" value="ECO:0007669"/>
    <property type="project" value="TreeGrafter"/>
</dbReference>
<dbReference type="Pfam" id="PF02076">
    <property type="entry name" value="STE3"/>
    <property type="match status" value="1"/>
</dbReference>
<organism evidence="12 13">
    <name type="scientific">Ganoderma sinense ZZ0214-1</name>
    <dbReference type="NCBI Taxonomy" id="1077348"/>
    <lineage>
        <taxon>Eukaryota</taxon>
        <taxon>Fungi</taxon>
        <taxon>Dikarya</taxon>
        <taxon>Basidiomycota</taxon>
        <taxon>Agaricomycotina</taxon>
        <taxon>Agaricomycetes</taxon>
        <taxon>Polyporales</taxon>
        <taxon>Polyporaceae</taxon>
        <taxon>Ganoderma</taxon>
    </lineage>
</organism>
<keyword evidence="5 11" id="KW-1133">Transmembrane helix</keyword>
<dbReference type="GO" id="GO:0000750">
    <property type="term" value="P:pheromone-dependent signal transduction involved in conjugation with cellular fusion"/>
    <property type="evidence" value="ECO:0007669"/>
    <property type="project" value="TreeGrafter"/>
</dbReference>
<dbReference type="Proteomes" id="UP000230002">
    <property type="component" value="Unassembled WGS sequence"/>
</dbReference>
<evidence type="ECO:0000313" key="13">
    <source>
        <dbReference type="Proteomes" id="UP000230002"/>
    </source>
</evidence>
<dbReference type="PRINTS" id="PR00901">
    <property type="entry name" value="PHEROMONEBAR"/>
</dbReference>
<evidence type="ECO:0000256" key="5">
    <source>
        <dbReference type="ARBA" id="ARBA00022989"/>
    </source>
</evidence>
<keyword evidence="8" id="KW-0675">Receptor</keyword>
<feature type="transmembrane region" description="Helical" evidence="11">
    <location>
        <begin position="210"/>
        <end position="233"/>
    </location>
</feature>
<sequence>MAPYWIAQVDAPAALSLVGFVLITIPLCWHLRAWNTGCVLYIFWIGGVCLANGINMLLWRENAINFAPAWCDIYIRFYIASSVGVVSSSLVITHRLYHIANMTATAMDTSAARRRRKIIIDLLIGLGIPLLAVALFWFYQGHRFNILEGVGCVEAYPNTFLSILLTTSWPIPIGLTTAVYAFLSLRGALDRTRDLKQLQVVEPDLSTSCYYRLMALAAANILFTIPLSIYMIVTNLSEGLYLYRGFADLHSGFGRVESTAAIVWRQNATVVSLMNFRIWTPIACAIFFFVMFGFTAEARMQYRRALASVAKPFGVVLFRQPRAASEVSTLHFRRRSVVESGFWDSEDWQMTKPGLLAMDDADGPSTRLVGSGECSRALPLGTSGVSVYRIERSSKKGDIVVMAPVTEPPPAYTKSPPSMRSPLDAA</sequence>
<accession>A0A2G8RXA0</accession>
<dbReference type="AlphaFoldDB" id="A0A2G8RXA0"/>
<dbReference type="CDD" id="cd14966">
    <property type="entry name" value="7tmD_STE3"/>
    <property type="match status" value="1"/>
</dbReference>
<dbReference type="PRINTS" id="PR00899">
    <property type="entry name" value="GPCRSTE3"/>
</dbReference>
<dbReference type="EMBL" id="AYKW01000045">
    <property type="protein sequence ID" value="PIL26117.1"/>
    <property type="molecule type" value="Genomic_DNA"/>
</dbReference>
<dbReference type="InterPro" id="IPR000481">
    <property type="entry name" value="GPCR_Pheromne_B_alpha_rcpt"/>
</dbReference>
<name>A0A2G8RXA0_9APHY</name>
<keyword evidence="6" id="KW-0297">G-protein coupled receptor</keyword>
<evidence type="ECO:0000313" key="12">
    <source>
        <dbReference type="EMBL" id="PIL26117.1"/>
    </source>
</evidence>
<comment type="similarity">
    <text evidence="2">Belongs to the G-protein coupled receptor 4 family.</text>
</comment>
<keyword evidence="7 11" id="KW-0472">Membrane</keyword>
<feature type="region of interest" description="Disordered" evidence="10">
    <location>
        <begin position="405"/>
        <end position="426"/>
    </location>
</feature>
<feature type="transmembrane region" description="Helical" evidence="11">
    <location>
        <begin position="78"/>
        <end position="97"/>
    </location>
</feature>
<dbReference type="PANTHER" id="PTHR28097">
    <property type="entry name" value="PHEROMONE A FACTOR RECEPTOR"/>
    <property type="match status" value="1"/>
</dbReference>
<evidence type="ECO:0000256" key="7">
    <source>
        <dbReference type="ARBA" id="ARBA00023136"/>
    </source>
</evidence>
<comment type="caution">
    <text evidence="12">The sequence shown here is derived from an EMBL/GenBank/DDBJ whole genome shotgun (WGS) entry which is preliminary data.</text>
</comment>
<keyword evidence="3" id="KW-0589">Pheromone response</keyword>
<evidence type="ECO:0000256" key="11">
    <source>
        <dbReference type="SAM" id="Phobius"/>
    </source>
</evidence>
<dbReference type="InterPro" id="IPR001499">
    <property type="entry name" value="GPCR_STE3"/>
</dbReference>